<reference evidence="2" key="1">
    <citation type="submission" date="2016-10" db="EMBL/GenBank/DDBJ databases">
        <authorList>
            <person name="Varghese N."/>
        </authorList>
    </citation>
    <scope>NUCLEOTIDE SEQUENCE [LARGE SCALE GENOMIC DNA]</scope>
    <source>
        <strain evidence="2">GAS106B</strain>
    </source>
</reference>
<dbReference type="Proteomes" id="UP000183487">
    <property type="component" value="Unassembled WGS sequence"/>
</dbReference>
<dbReference type="EMBL" id="FNKP01000004">
    <property type="protein sequence ID" value="SDR55201.1"/>
    <property type="molecule type" value="Genomic_DNA"/>
</dbReference>
<evidence type="ECO:0000313" key="2">
    <source>
        <dbReference type="Proteomes" id="UP000183487"/>
    </source>
</evidence>
<gene>
    <name evidence="1" type="ORF">SAMN05443245_7626</name>
</gene>
<dbReference type="AlphaFoldDB" id="A0A1H1JYR3"/>
<sequence>MCINCVSVTVASISASKPRSTSDQIDRLSFGGYQIATFIKPAMGVLEEFVEREPFGGVLSHPHFKGISRSTPDARRVSYSVDRAWGEGGDRRGGQAEPLTDIVQQLAWQCADMIKSVATRPQKEQLDRDAGTAITPKMLVDGGNVAVSHREVALHVEFRQLDWRATLSHIAKFQTWNFLPPIKVARSTVAGGYVIASAFETFRQQLEPIAAV</sequence>
<proteinExistence type="predicted"/>
<protein>
    <submittedName>
        <fullName evidence="1">Uncharacterized protein</fullName>
    </submittedName>
</protein>
<name>A0A1H1JYR3_9BURK</name>
<accession>A0A1H1JYR3</accession>
<organism evidence="1 2">
    <name type="scientific">Paraburkholderia fungorum</name>
    <dbReference type="NCBI Taxonomy" id="134537"/>
    <lineage>
        <taxon>Bacteria</taxon>
        <taxon>Pseudomonadati</taxon>
        <taxon>Pseudomonadota</taxon>
        <taxon>Betaproteobacteria</taxon>
        <taxon>Burkholderiales</taxon>
        <taxon>Burkholderiaceae</taxon>
        <taxon>Paraburkholderia</taxon>
    </lineage>
</organism>
<keyword evidence="2" id="KW-1185">Reference proteome</keyword>
<evidence type="ECO:0000313" key="1">
    <source>
        <dbReference type="EMBL" id="SDR55201.1"/>
    </source>
</evidence>